<reference evidence="3" key="1">
    <citation type="submission" date="2012-01" db="EMBL/GenBank/DDBJ databases">
        <authorList>
            <person name="Walter R."/>
            <person name="Schartl M."/>
            <person name="Warren W."/>
        </authorList>
    </citation>
    <scope>NUCLEOTIDE SEQUENCE [LARGE SCALE GENOMIC DNA]</scope>
    <source>
        <strain evidence="3">JP 163 A</strain>
    </source>
</reference>
<dbReference type="AlphaFoldDB" id="A0A3B5PW00"/>
<protein>
    <recommendedName>
        <fullName evidence="1">C-type lectin domain-containing protein</fullName>
    </recommendedName>
</protein>
<reference evidence="2" key="4">
    <citation type="submission" date="2025-09" db="UniProtKB">
        <authorList>
            <consortium name="Ensembl"/>
        </authorList>
    </citation>
    <scope>IDENTIFICATION</scope>
    <source>
        <strain evidence="2">JP 163 A</strain>
    </source>
</reference>
<keyword evidence="3" id="KW-1185">Reference proteome</keyword>
<feature type="domain" description="C-type lectin" evidence="1">
    <location>
        <begin position="29"/>
        <end position="117"/>
    </location>
</feature>
<dbReference type="InterPro" id="IPR001304">
    <property type="entry name" value="C-type_lectin-like"/>
</dbReference>
<dbReference type="InParanoid" id="A0A3B5PW00"/>
<name>A0A3B5PW00_XIPMA</name>
<dbReference type="InterPro" id="IPR016186">
    <property type="entry name" value="C-type_lectin-like/link_sf"/>
</dbReference>
<dbReference type="Gene3D" id="3.10.100.10">
    <property type="entry name" value="Mannose-Binding Protein A, subunit A"/>
    <property type="match status" value="2"/>
</dbReference>
<proteinExistence type="predicted"/>
<reference evidence="2" key="3">
    <citation type="submission" date="2025-08" db="UniProtKB">
        <authorList>
            <consortium name="Ensembl"/>
        </authorList>
    </citation>
    <scope>IDENTIFICATION</scope>
    <source>
        <strain evidence="2">JP 163 A</strain>
    </source>
</reference>
<sequence length="117" mass="13368">GVEPWFLLSRAARCLARVGLSCPPGWTQFGSRCLIFYYNMKTWSDAEVQSHANTTHCFIQSAGEIQAWIGLYRNSWMWVDGSNSSFRHWRASEPNGSEENCRKQSQKYKPNGVLCVS</sequence>
<dbReference type="SMART" id="SM00034">
    <property type="entry name" value="CLECT"/>
    <property type="match status" value="1"/>
</dbReference>
<organism evidence="2 3">
    <name type="scientific">Xiphophorus maculatus</name>
    <name type="common">Southern platyfish</name>
    <name type="synonym">Platypoecilus maculatus</name>
    <dbReference type="NCBI Taxonomy" id="8083"/>
    <lineage>
        <taxon>Eukaryota</taxon>
        <taxon>Metazoa</taxon>
        <taxon>Chordata</taxon>
        <taxon>Craniata</taxon>
        <taxon>Vertebrata</taxon>
        <taxon>Euteleostomi</taxon>
        <taxon>Actinopterygii</taxon>
        <taxon>Neopterygii</taxon>
        <taxon>Teleostei</taxon>
        <taxon>Neoteleostei</taxon>
        <taxon>Acanthomorphata</taxon>
        <taxon>Ovalentaria</taxon>
        <taxon>Atherinomorphae</taxon>
        <taxon>Cyprinodontiformes</taxon>
        <taxon>Poeciliidae</taxon>
        <taxon>Poeciliinae</taxon>
        <taxon>Xiphophorus</taxon>
    </lineage>
</organism>
<dbReference type="Ensembl" id="ENSXMAT00000042201.1">
    <property type="protein sequence ID" value="ENSXMAP00000023060.1"/>
    <property type="gene ID" value="ENSXMAG00000026208.1"/>
</dbReference>
<dbReference type="InterPro" id="IPR016187">
    <property type="entry name" value="CTDL_fold"/>
</dbReference>
<dbReference type="Proteomes" id="UP000002852">
    <property type="component" value="Unassembled WGS sequence"/>
</dbReference>
<reference evidence="3" key="2">
    <citation type="journal article" date="2013" name="Nat. Genet.">
        <title>The genome of the platyfish, Xiphophorus maculatus, provides insights into evolutionary adaptation and several complex traits.</title>
        <authorList>
            <person name="Schartl M."/>
            <person name="Walter R.B."/>
            <person name="Shen Y."/>
            <person name="Garcia T."/>
            <person name="Catchen J."/>
            <person name="Amores A."/>
            <person name="Braasch I."/>
            <person name="Chalopin D."/>
            <person name="Volff J.N."/>
            <person name="Lesch K.P."/>
            <person name="Bisazza A."/>
            <person name="Minx P."/>
            <person name="Hillier L."/>
            <person name="Wilson R.K."/>
            <person name="Fuerstenberg S."/>
            <person name="Boore J."/>
            <person name="Searle S."/>
            <person name="Postlethwait J.H."/>
            <person name="Warren W.C."/>
        </authorList>
    </citation>
    <scope>NUCLEOTIDE SEQUENCE [LARGE SCALE GENOMIC DNA]</scope>
    <source>
        <strain evidence="3">JP 163 A</strain>
    </source>
</reference>
<evidence type="ECO:0000313" key="3">
    <source>
        <dbReference type="Proteomes" id="UP000002852"/>
    </source>
</evidence>
<accession>A0A3B5PW00</accession>
<evidence type="ECO:0000259" key="1">
    <source>
        <dbReference type="PROSITE" id="PS50041"/>
    </source>
</evidence>
<dbReference type="PROSITE" id="PS50041">
    <property type="entry name" value="C_TYPE_LECTIN_2"/>
    <property type="match status" value="1"/>
</dbReference>
<dbReference type="SUPFAM" id="SSF56436">
    <property type="entry name" value="C-type lectin-like"/>
    <property type="match status" value="1"/>
</dbReference>
<evidence type="ECO:0000313" key="2">
    <source>
        <dbReference type="Ensembl" id="ENSXMAP00000023060.1"/>
    </source>
</evidence>